<evidence type="ECO:0000256" key="1">
    <source>
        <dbReference type="SAM" id="MobiDB-lite"/>
    </source>
</evidence>
<dbReference type="Gene3D" id="3.40.1000.10">
    <property type="entry name" value="Mog1/PsbP, alpha/beta/alpha sandwich"/>
    <property type="match status" value="1"/>
</dbReference>
<reference evidence="2 3" key="1">
    <citation type="submission" date="2016-09" db="EMBL/GenBank/DDBJ databases">
        <authorList>
            <person name="Capua I."/>
            <person name="De Benedictis P."/>
            <person name="Joannis T."/>
            <person name="Lombin L.H."/>
            <person name="Cattoli G."/>
        </authorList>
    </citation>
    <scope>NUCLEOTIDE SEQUENCE [LARGE SCALE GENOMIC DNA]</scope>
    <source>
        <strain evidence="2 3">NIO-1002</strain>
    </source>
</reference>
<dbReference type="Proteomes" id="UP000183203">
    <property type="component" value="Unassembled WGS sequence"/>
</dbReference>
<evidence type="ECO:0000313" key="2">
    <source>
        <dbReference type="EMBL" id="SDC87552.1"/>
    </source>
</evidence>
<organism evidence="2 3">
    <name type="scientific">Microbacterium enclense</name>
    <dbReference type="NCBI Taxonomy" id="993073"/>
    <lineage>
        <taxon>Bacteria</taxon>
        <taxon>Bacillati</taxon>
        <taxon>Actinomycetota</taxon>
        <taxon>Actinomycetes</taxon>
        <taxon>Micrococcales</taxon>
        <taxon>Microbacteriaceae</taxon>
        <taxon>Microbacterium</taxon>
    </lineage>
</organism>
<accession>A0A1G6Q500</accession>
<dbReference type="EMBL" id="FMYG01000008">
    <property type="protein sequence ID" value="SDC87552.1"/>
    <property type="molecule type" value="Genomic_DNA"/>
</dbReference>
<dbReference type="RefSeq" id="WP_058233302.1">
    <property type="nucleotide sequence ID" value="NZ_FMYG01000008.1"/>
</dbReference>
<dbReference type="AlphaFoldDB" id="A0A1G6Q500"/>
<protein>
    <submittedName>
        <fullName evidence="2">Uncharacterized protein</fullName>
    </submittedName>
</protein>
<gene>
    <name evidence="2" type="ORF">SAMN05216418_3171</name>
</gene>
<dbReference type="STRING" id="993073.AS029_14430"/>
<sequence length="403" mass="42514">MTDEPMTRAGLFSLTIPEGWSTEEFEGADAVLVAPVVEGDFRANVVLTSVESAAPVEEALRVAVEAAWRQHPGAQVVATDVWPGDPEGRRLIFTYPVGEADQLEVEKWVWATGARHVHLSATWTPPQRAVVDPIVKRLAATVAIVHDSEGDASAPTPSRPEPDFRGRQHMKVDGPKIPRSALELLATATRSGRVAMSALRSADGAALVEAGLIGRFGGLTTQGQDVCAHWARPTAAVLGIDRSDGEAAGSLSAWFAAGSVLLAAPHPVGTEPLADGHVVVWTTSASRLVAAVTAWMGLAPAPAYADEDDIVFTTGTVERRLGNAATPPPPGSGAHLVGAWERGWTAYDIRTSQGLLPLIALDDGRWWRRRSVPDGEQLVPMPAAAVFEAVHAVVLDALLSPAG</sequence>
<evidence type="ECO:0000313" key="3">
    <source>
        <dbReference type="Proteomes" id="UP000183203"/>
    </source>
</evidence>
<feature type="region of interest" description="Disordered" evidence="1">
    <location>
        <begin position="146"/>
        <end position="167"/>
    </location>
</feature>
<proteinExistence type="predicted"/>
<dbReference type="OrthoDB" id="5047149at2"/>
<name>A0A1G6Q500_9MICO</name>